<name>A0A8S5VVS7_9CAUD</name>
<evidence type="ECO:0000313" key="1">
    <source>
        <dbReference type="EMBL" id="DAG99413.1"/>
    </source>
</evidence>
<accession>A0A8S5VVS7</accession>
<proteinExistence type="predicted"/>
<dbReference type="InterPro" id="IPR047907">
    <property type="entry name" value="CD1375-like"/>
</dbReference>
<sequence>MVQFYICCIKRGLITLDKVPEKWREAVMAEMEGA</sequence>
<protein>
    <submittedName>
        <fullName evidence="1">Uncharacterized protein</fullName>
    </submittedName>
</protein>
<organism evidence="1">
    <name type="scientific">Ackermannviridae sp</name>
    <dbReference type="NCBI Taxonomy" id="2831612"/>
    <lineage>
        <taxon>Viruses</taxon>
        <taxon>Duplodnaviria</taxon>
        <taxon>Heunggongvirae</taxon>
        <taxon>Uroviricota</taxon>
        <taxon>Caudoviricetes</taxon>
        <taxon>Pantevenvirales</taxon>
        <taxon>Ackermannviridae</taxon>
    </lineage>
</organism>
<dbReference type="NCBIfam" id="NF040910">
    <property type="entry name" value="CD1375_fam"/>
    <property type="match status" value="1"/>
</dbReference>
<dbReference type="EMBL" id="BK035411">
    <property type="protein sequence ID" value="DAG99413.1"/>
    <property type="molecule type" value="Genomic_DNA"/>
</dbReference>
<reference evidence="1" key="1">
    <citation type="journal article" date="2021" name="Proc. Natl. Acad. Sci. U.S.A.">
        <title>A Catalog of Tens of Thousands of Viruses from Human Metagenomes Reveals Hidden Associations with Chronic Diseases.</title>
        <authorList>
            <person name="Tisza M.J."/>
            <person name="Buck C.B."/>
        </authorList>
    </citation>
    <scope>NUCLEOTIDE SEQUENCE</scope>
    <source>
        <strain evidence="1">CtY4J10</strain>
    </source>
</reference>